<feature type="transmembrane region" description="Helical" evidence="2">
    <location>
        <begin position="15"/>
        <end position="36"/>
    </location>
</feature>
<keyword evidence="2" id="KW-1133">Transmembrane helix</keyword>
<dbReference type="NCBIfam" id="TIGR04088">
    <property type="entry name" value="cognate_SipW"/>
    <property type="match status" value="1"/>
</dbReference>
<feature type="region of interest" description="Disordered" evidence="1">
    <location>
        <begin position="277"/>
        <end position="306"/>
    </location>
</feature>
<gene>
    <name evidence="3" type="ORF">C451_17215</name>
</gene>
<reference evidence="3 4" key="1">
    <citation type="journal article" date="2014" name="PLoS Genet.">
        <title>Phylogenetically driven sequencing of extremely halophilic archaea reveals strategies for static and dynamic osmo-response.</title>
        <authorList>
            <person name="Becker E.A."/>
            <person name="Seitzer P.M."/>
            <person name="Tritt A."/>
            <person name="Larsen D."/>
            <person name="Krusor M."/>
            <person name="Yao A.I."/>
            <person name="Wu D."/>
            <person name="Madern D."/>
            <person name="Eisen J.A."/>
            <person name="Darling A.E."/>
            <person name="Facciotti M.T."/>
        </authorList>
    </citation>
    <scope>NUCLEOTIDE SEQUENCE [LARGE SCALE GENOMIC DNA]</scope>
    <source>
        <strain evidence="3 4">JCM 13552</strain>
    </source>
</reference>
<dbReference type="AlphaFoldDB" id="M0N0Q4"/>
<sequence length="306" mass="32178">MADDNDKSPLTRRRVLGGMATIGAAGALGAGSWAAFSDRAQTDGTFTAGELDGKISYEASYNGETVNSTSGMIQANPDADHVALRVNDLKPGDYGSLVFGLQVKTNPAWVASCVSTENDDGELDEHMRMIPFYDTNVSSSFFDPTGSGPPNKVEIGSGTLDAYWDNSTDNLSARTVSDITSAGLSQGTRDWLNDDNSGGTLESPPDGAPEMGDGCVLLNGQALDDSNDQGFEPLPPAGEGGKINFGYDWSLPYETGNEVQGDKLDIVFSFDFIQARHNGDPTDGSYNPGENASSDQSEGDNLNGGT</sequence>
<keyword evidence="2" id="KW-0812">Transmembrane</keyword>
<evidence type="ECO:0000256" key="1">
    <source>
        <dbReference type="SAM" id="MobiDB-lite"/>
    </source>
</evidence>
<comment type="caution">
    <text evidence="3">The sequence shown here is derived from an EMBL/GenBank/DDBJ whole genome shotgun (WGS) entry which is preliminary data.</text>
</comment>
<evidence type="ECO:0000313" key="4">
    <source>
        <dbReference type="Proteomes" id="UP000011680"/>
    </source>
</evidence>
<dbReference type="PROSITE" id="PS51318">
    <property type="entry name" value="TAT"/>
    <property type="match status" value="1"/>
</dbReference>
<dbReference type="OrthoDB" id="222305at2157"/>
<dbReference type="RefSeq" id="WP_007742428.1">
    <property type="nucleotide sequence ID" value="NZ_AOMF01000171.1"/>
</dbReference>
<evidence type="ECO:0000313" key="3">
    <source>
        <dbReference type="EMBL" id="EMA50260.1"/>
    </source>
</evidence>
<dbReference type="eggNOG" id="arCOG05861">
    <property type="taxonomic scope" value="Archaea"/>
</dbReference>
<dbReference type="Proteomes" id="UP000011680">
    <property type="component" value="Unassembled WGS sequence"/>
</dbReference>
<protein>
    <recommendedName>
        <fullName evidence="5">SipW-cognate class signal peptide</fullName>
    </recommendedName>
</protein>
<evidence type="ECO:0000256" key="2">
    <source>
        <dbReference type="SAM" id="Phobius"/>
    </source>
</evidence>
<organism evidence="3 4">
    <name type="scientific">Halococcus thailandensis JCM 13552</name>
    <dbReference type="NCBI Taxonomy" id="1227457"/>
    <lineage>
        <taxon>Archaea</taxon>
        <taxon>Methanobacteriati</taxon>
        <taxon>Methanobacteriota</taxon>
        <taxon>Stenosarchaea group</taxon>
        <taxon>Halobacteria</taxon>
        <taxon>Halobacteriales</taxon>
        <taxon>Halococcaceae</taxon>
        <taxon>Halococcus</taxon>
    </lineage>
</organism>
<dbReference type="InterPro" id="IPR023833">
    <property type="entry name" value="Signal_pept_SipW-depend-type"/>
</dbReference>
<name>M0N0Q4_9EURY</name>
<feature type="compositionally biased region" description="Polar residues" evidence="1">
    <location>
        <begin position="284"/>
        <end position="300"/>
    </location>
</feature>
<proteinExistence type="predicted"/>
<feature type="region of interest" description="Disordered" evidence="1">
    <location>
        <begin position="185"/>
        <end position="239"/>
    </location>
</feature>
<keyword evidence="2" id="KW-0472">Membrane</keyword>
<keyword evidence="4" id="KW-1185">Reference proteome</keyword>
<dbReference type="EMBL" id="AOMF01000171">
    <property type="protein sequence ID" value="EMA50260.1"/>
    <property type="molecule type" value="Genomic_DNA"/>
</dbReference>
<dbReference type="PATRIC" id="fig|1227457.3.peg.3357"/>
<accession>M0N0Q4</accession>
<dbReference type="InterPro" id="IPR006311">
    <property type="entry name" value="TAT_signal"/>
</dbReference>
<evidence type="ECO:0008006" key="5">
    <source>
        <dbReference type="Google" id="ProtNLM"/>
    </source>
</evidence>
<feature type="compositionally biased region" description="Polar residues" evidence="1">
    <location>
        <begin position="185"/>
        <end position="200"/>
    </location>
</feature>